<reference evidence="2 3" key="1">
    <citation type="journal article" date="2016" name="Nat. Commun.">
        <title>Extremotolerant tardigrade genome and improved radiotolerance of human cultured cells by tardigrade-unique protein.</title>
        <authorList>
            <person name="Hashimoto T."/>
            <person name="Horikawa D.D."/>
            <person name="Saito Y."/>
            <person name="Kuwahara H."/>
            <person name="Kozuka-Hata H."/>
            <person name="Shin-I T."/>
            <person name="Minakuchi Y."/>
            <person name="Ohishi K."/>
            <person name="Motoyama A."/>
            <person name="Aizu T."/>
            <person name="Enomoto A."/>
            <person name="Kondo K."/>
            <person name="Tanaka S."/>
            <person name="Hara Y."/>
            <person name="Koshikawa S."/>
            <person name="Sagara H."/>
            <person name="Miura T."/>
            <person name="Yokobori S."/>
            <person name="Miyagawa K."/>
            <person name="Suzuki Y."/>
            <person name="Kubo T."/>
            <person name="Oyama M."/>
            <person name="Kohara Y."/>
            <person name="Fujiyama A."/>
            <person name="Arakawa K."/>
            <person name="Katayama T."/>
            <person name="Toyoda A."/>
            <person name="Kunieda T."/>
        </authorList>
    </citation>
    <scope>NUCLEOTIDE SEQUENCE [LARGE SCALE GENOMIC DNA]</scope>
    <source>
        <strain evidence="2 3">YOKOZUNA-1</strain>
    </source>
</reference>
<keyword evidence="3" id="KW-1185">Reference proteome</keyword>
<feature type="region of interest" description="Disordered" evidence="1">
    <location>
        <begin position="1"/>
        <end position="20"/>
    </location>
</feature>
<feature type="region of interest" description="Disordered" evidence="1">
    <location>
        <begin position="446"/>
        <end position="466"/>
    </location>
</feature>
<feature type="compositionally biased region" description="Basic residues" evidence="1">
    <location>
        <begin position="450"/>
        <end position="466"/>
    </location>
</feature>
<accession>A0A1D1UK79</accession>
<dbReference type="Gene3D" id="1.25.40.20">
    <property type="entry name" value="Ankyrin repeat-containing domain"/>
    <property type="match status" value="1"/>
</dbReference>
<dbReference type="AlphaFoldDB" id="A0A1D1UK79"/>
<evidence type="ECO:0008006" key="4">
    <source>
        <dbReference type="Google" id="ProtNLM"/>
    </source>
</evidence>
<dbReference type="Proteomes" id="UP000186922">
    <property type="component" value="Unassembled WGS sequence"/>
</dbReference>
<evidence type="ECO:0000313" key="3">
    <source>
        <dbReference type="Proteomes" id="UP000186922"/>
    </source>
</evidence>
<proteinExistence type="predicted"/>
<gene>
    <name evidence="2" type="primary">RvY_00812-1</name>
    <name evidence="2" type="synonym">RvY_00812.1</name>
    <name evidence="2" type="ORF">RvY_00812</name>
</gene>
<comment type="caution">
    <text evidence="2">The sequence shown here is derived from an EMBL/GenBank/DDBJ whole genome shotgun (WGS) entry which is preliminary data.</text>
</comment>
<dbReference type="InterPro" id="IPR036770">
    <property type="entry name" value="Ankyrin_rpt-contain_sf"/>
</dbReference>
<protein>
    <recommendedName>
        <fullName evidence="4">Ubiquitin-like domain-containing protein</fullName>
    </recommendedName>
</protein>
<organism evidence="2 3">
    <name type="scientific">Ramazzottius varieornatus</name>
    <name type="common">Water bear</name>
    <name type="synonym">Tardigrade</name>
    <dbReference type="NCBI Taxonomy" id="947166"/>
    <lineage>
        <taxon>Eukaryota</taxon>
        <taxon>Metazoa</taxon>
        <taxon>Ecdysozoa</taxon>
        <taxon>Tardigrada</taxon>
        <taxon>Eutardigrada</taxon>
        <taxon>Parachela</taxon>
        <taxon>Hypsibioidea</taxon>
        <taxon>Ramazzottiidae</taxon>
        <taxon>Ramazzottius</taxon>
    </lineage>
</organism>
<evidence type="ECO:0000256" key="1">
    <source>
        <dbReference type="SAM" id="MobiDB-lite"/>
    </source>
</evidence>
<name>A0A1D1UK79_RAMVA</name>
<evidence type="ECO:0000313" key="2">
    <source>
        <dbReference type="EMBL" id="GAU88042.1"/>
    </source>
</evidence>
<sequence length="466" mass="52762">MSVPTSAVTRKLPAKTVSKPTATTAKLHIIAVSSDQKASPASKAKYAVKIKPGPTNPTTVVAKEPPRPSDSSVIKFNRLLREKVGKGTSDPQYKTATSMSLESWRVWPAPRRTVVEPVLPRCRRAVSYDSSASSDISLNVSDGDESNTSDSSKEKFYRWLEKKTFVVRLDLELSARTWKINKLVFKRIPPEKTTVGAFKNGLEFTVGLPQDIINLRFAGEDMQDFDTLEKSVMNEGQINVGVFSIWKDFVRTLFTGNFNKIVEGIILQDQYAKSVHADDFDVVISRDEQTRKKASANEVMRQLSSNTLRENAENLERIIPDKLPRLGIYTVVKEKNLITEEMRQQMVVQRLHVAVLFAFATKHKSLLDWIFNHPAFDKDYRYASGRRPLFYAVFHQDVPHVEELLHREVDWQTPDDGGMTVLELVKRTHNKVFKKLFAELTAALHGGDAKKKKGESKSKSATRKRK</sequence>
<dbReference type="SUPFAM" id="SSF48403">
    <property type="entry name" value="Ankyrin repeat"/>
    <property type="match status" value="1"/>
</dbReference>
<dbReference type="EMBL" id="BDGG01000001">
    <property type="protein sequence ID" value="GAU88042.1"/>
    <property type="molecule type" value="Genomic_DNA"/>
</dbReference>